<reference evidence="1 2" key="1">
    <citation type="submission" date="2023-01" db="EMBL/GenBank/DDBJ databases">
        <title>Novel diversity within Roseofilum (Cyanobacteria; Desertifilaceae) from marine benthic mats with descriptions of four novel species.</title>
        <authorList>
            <person name="Wang Y."/>
            <person name="Berthold D.E."/>
            <person name="Hu J."/>
            <person name="Lefler F.W."/>
            <person name="Laughinghouse H.D. IV."/>
        </authorList>
    </citation>
    <scope>NUCLEOTIDE SEQUENCE [LARGE SCALE GENOMIC DNA]</scope>
    <source>
        <strain evidence="1 2">BLCC-M91</strain>
    </source>
</reference>
<accession>A0ABT7BJG8</accession>
<protein>
    <submittedName>
        <fullName evidence="1">Uncharacterized protein</fullName>
    </submittedName>
</protein>
<evidence type="ECO:0000313" key="2">
    <source>
        <dbReference type="Proteomes" id="UP001231370"/>
    </source>
</evidence>
<dbReference type="RefSeq" id="WP_283762634.1">
    <property type="nucleotide sequence ID" value="NZ_JAQPOK010000083.1"/>
</dbReference>
<sequence length="113" mass="13035">MFVQLTDDMIIESSCLVRLSVAPFDSISEGEFISREQRQDWDDIEWWVYGKVEGRHEQTTTNVVVCLFKGTKAEAYQHFKICAQYLGQCHQRGLIPLHEVEKMVDPATLQGVE</sequence>
<dbReference type="EMBL" id="JAQPOK010000083">
    <property type="protein sequence ID" value="MDJ1179324.1"/>
    <property type="molecule type" value="Genomic_DNA"/>
</dbReference>
<keyword evidence="2" id="KW-1185">Reference proteome</keyword>
<name>A0ABT7BJG8_9CYAN</name>
<dbReference type="Proteomes" id="UP001231370">
    <property type="component" value="Unassembled WGS sequence"/>
</dbReference>
<evidence type="ECO:0000313" key="1">
    <source>
        <dbReference type="EMBL" id="MDJ1179324.1"/>
    </source>
</evidence>
<organism evidence="1 2">
    <name type="scientific">Roseofilum halophilum BLCC-M91</name>
    <dbReference type="NCBI Taxonomy" id="3022259"/>
    <lineage>
        <taxon>Bacteria</taxon>
        <taxon>Bacillati</taxon>
        <taxon>Cyanobacteriota</taxon>
        <taxon>Cyanophyceae</taxon>
        <taxon>Desertifilales</taxon>
        <taxon>Desertifilaceae</taxon>
        <taxon>Roseofilum</taxon>
        <taxon>Roseofilum halophilum</taxon>
    </lineage>
</organism>
<comment type="caution">
    <text evidence="1">The sequence shown here is derived from an EMBL/GenBank/DDBJ whole genome shotgun (WGS) entry which is preliminary data.</text>
</comment>
<gene>
    <name evidence="1" type="ORF">PJF56_10650</name>
</gene>
<proteinExistence type="predicted"/>